<proteinExistence type="predicted"/>
<reference evidence="1" key="2">
    <citation type="submission" date="2017-12" db="EMBL/GenBank/DDBJ databases">
        <title>WGS assembly of Marchantia polymorpha.</title>
        <authorList>
            <person name="Bowman J.L."/>
            <person name="Kohchi T."/>
            <person name="Yamato K.T."/>
            <person name="Jenkins J."/>
            <person name="Shu S."/>
            <person name="Ishizaki K."/>
            <person name="Yamaoka S."/>
            <person name="Nishihama R."/>
            <person name="Nakamura Y."/>
            <person name="Berger F."/>
            <person name="Adam C."/>
            <person name="Aki S.S."/>
            <person name="Althoff F."/>
            <person name="Araki T."/>
            <person name="Arteaga-Vazquez M.A."/>
            <person name="Balasubrmanian S."/>
            <person name="Bauer D."/>
            <person name="Boehm C.R."/>
            <person name="Briginshaw L."/>
            <person name="Caballero-Perez J."/>
            <person name="Catarino B."/>
            <person name="Chen F."/>
            <person name="Chiyoda S."/>
            <person name="Chovatia M."/>
            <person name="Davies K.M."/>
            <person name="Delmans M."/>
            <person name="Demura T."/>
            <person name="Dierschke T."/>
            <person name="Dolan L."/>
            <person name="Dorantes-Acosta A.E."/>
            <person name="Eklund D.M."/>
            <person name="Florent S.N."/>
            <person name="Flores-Sandoval E."/>
            <person name="Fujiyama A."/>
            <person name="Fukuzawa H."/>
            <person name="Galik B."/>
            <person name="Grimanelli D."/>
            <person name="Grimwood J."/>
            <person name="Grossniklaus U."/>
            <person name="Hamada T."/>
            <person name="Haseloff J."/>
            <person name="Hetherington A.J."/>
            <person name="Higo A."/>
            <person name="Hirakawa Y."/>
            <person name="Hundley H.N."/>
            <person name="Ikeda Y."/>
            <person name="Inoue K."/>
            <person name="Inoue S."/>
            <person name="Ishida S."/>
            <person name="Jia Q."/>
            <person name="Kakita M."/>
            <person name="Kanazawa T."/>
            <person name="Kawai Y."/>
            <person name="Kawashima T."/>
            <person name="Kennedy M."/>
            <person name="Kinose K."/>
            <person name="Kinoshita T."/>
            <person name="Kohara Y."/>
            <person name="Koide E."/>
            <person name="Komatsu K."/>
            <person name="Kopischke S."/>
            <person name="Kubo M."/>
            <person name="Kyozuka J."/>
            <person name="Lagercrantz U."/>
            <person name="Lin S.S."/>
            <person name="Lindquist E."/>
            <person name="Lipzen A.M."/>
            <person name="Lu C."/>
            <person name="Luna E.D."/>
            <person name="Martienssen R.A."/>
            <person name="Minamino N."/>
            <person name="Mizutani M."/>
            <person name="Mizutani M."/>
            <person name="Mochizuki N."/>
            <person name="Monte I."/>
            <person name="Mosher R."/>
            <person name="Nagasaki H."/>
            <person name="Nakagami H."/>
            <person name="Naramoto S."/>
            <person name="Nishitani K."/>
            <person name="Ohtani M."/>
            <person name="Okamoto T."/>
            <person name="Okumura M."/>
            <person name="Phillips J."/>
            <person name="Pollak B."/>
            <person name="Reinders A."/>
            <person name="Roevekamp M."/>
            <person name="Sano R."/>
            <person name="Sawa S."/>
            <person name="Schmid M.W."/>
            <person name="Shirakawa M."/>
            <person name="Solano R."/>
            <person name="Spunde A."/>
            <person name="Suetsugu N."/>
            <person name="Sugano S."/>
            <person name="Sugiyama A."/>
            <person name="Sun R."/>
            <person name="Suzuki Y."/>
            <person name="Takenaka M."/>
            <person name="Takezawa D."/>
            <person name="Tomogane H."/>
            <person name="Tsuzuki M."/>
            <person name="Ueda T."/>
            <person name="Umeda M."/>
            <person name="Ward J.M."/>
            <person name="Watanabe Y."/>
            <person name="Yazaki K."/>
            <person name="Yokoyama R."/>
            <person name="Yoshitake Y."/>
            <person name="Yotsui I."/>
            <person name="Zachgo S."/>
            <person name="Schmutz J."/>
        </authorList>
    </citation>
    <scope>NUCLEOTIDE SEQUENCE [LARGE SCALE GENOMIC DNA]</scope>
    <source>
        <strain evidence="1">Tak-1</strain>
    </source>
</reference>
<sequence length="145" mass="15985">MPVLQQSGLENFAAAESALHAKDMRAFSNLVGDKSSVVVWTTIPLNVPLRTSPSLHLSLPLSTLLPPSLPPLSLSLSLPRGICLHSTRLQHAQTNRDLRHDDEQTVQIHIHKLRYNVLTITTTTPLQAQAQMAHAFPFRGRKGGF</sequence>
<organism evidence="1 2">
    <name type="scientific">Marchantia polymorpha</name>
    <name type="common">Common liverwort</name>
    <name type="synonym">Marchantia aquatica</name>
    <dbReference type="NCBI Taxonomy" id="3197"/>
    <lineage>
        <taxon>Eukaryota</taxon>
        <taxon>Viridiplantae</taxon>
        <taxon>Streptophyta</taxon>
        <taxon>Embryophyta</taxon>
        <taxon>Marchantiophyta</taxon>
        <taxon>Marchantiopsida</taxon>
        <taxon>Marchantiidae</taxon>
        <taxon>Marchantiales</taxon>
        <taxon>Marchantiaceae</taxon>
        <taxon>Marchantia</taxon>
    </lineage>
</organism>
<name>A0A2R6W650_MARPO</name>
<accession>A0A2R6W650</accession>
<dbReference type="AlphaFoldDB" id="A0A2R6W650"/>
<evidence type="ECO:0000313" key="1">
    <source>
        <dbReference type="EMBL" id="PTQ29333.1"/>
    </source>
</evidence>
<dbReference type="EMBL" id="KZ772813">
    <property type="protein sequence ID" value="PTQ29334.1"/>
    <property type="molecule type" value="Genomic_DNA"/>
</dbReference>
<dbReference type="EMBL" id="KZ772813">
    <property type="protein sequence ID" value="PTQ29333.1"/>
    <property type="molecule type" value="Genomic_DNA"/>
</dbReference>
<evidence type="ECO:0000313" key="2">
    <source>
        <dbReference type="Proteomes" id="UP000244005"/>
    </source>
</evidence>
<dbReference type="Proteomes" id="UP000244005">
    <property type="component" value="Unassembled WGS sequence"/>
</dbReference>
<reference evidence="2" key="1">
    <citation type="journal article" date="2017" name="Cell">
        <title>Insights into land plant evolution garnered from the Marchantia polymorpha genome.</title>
        <authorList>
            <person name="Bowman J.L."/>
            <person name="Kohchi T."/>
            <person name="Yamato K.T."/>
            <person name="Jenkins J."/>
            <person name="Shu S."/>
            <person name="Ishizaki K."/>
            <person name="Yamaoka S."/>
            <person name="Nishihama R."/>
            <person name="Nakamura Y."/>
            <person name="Berger F."/>
            <person name="Adam C."/>
            <person name="Aki S.S."/>
            <person name="Althoff F."/>
            <person name="Araki T."/>
            <person name="Arteaga-Vazquez M.A."/>
            <person name="Balasubrmanian S."/>
            <person name="Barry K."/>
            <person name="Bauer D."/>
            <person name="Boehm C.R."/>
            <person name="Briginshaw L."/>
            <person name="Caballero-Perez J."/>
            <person name="Catarino B."/>
            <person name="Chen F."/>
            <person name="Chiyoda S."/>
            <person name="Chovatia M."/>
            <person name="Davies K.M."/>
            <person name="Delmans M."/>
            <person name="Demura T."/>
            <person name="Dierschke T."/>
            <person name="Dolan L."/>
            <person name="Dorantes-Acosta A.E."/>
            <person name="Eklund D.M."/>
            <person name="Florent S.N."/>
            <person name="Flores-Sandoval E."/>
            <person name="Fujiyama A."/>
            <person name="Fukuzawa H."/>
            <person name="Galik B."/>
            <person name="Grimanelli D."/>
            <person name="Grimwood J."/>
            <person name="Grossniklaus U."/>
            <person name="Hamada T."/>
            <person name="Haseloff J."/>
            <person name="Hetherington A.J."/>
            <person name="Higo A."/>
            <person name="Hirakawa Y."/>
            <person name="Hundley H.N."/>
            <person name="Ikeda Y."/>
            <person name="Inoue K."/>
            <person name="Inoue S.I."/>
            <person name="Ishida S."/>
            <person name="Jia Q."/>
            <person name="Kakita M."/>
            <person name="Kanazawa T."/>
            <person name="Kawai Y."/>
            <person name="Kawashima T."/>
            <person name="Kennedy M."/>
            <person name="Kinose K."/>
            <person name="Kinoshita T."/>
            <person name="Kohara Y."/>
            <person name="Koide E."/>
            <person name="Komatsu K."/>
            <person name="Kopischke S."/>
            <person name="Kubo M."/>
            <person name="Kyozuka J."/>
            <person name="Lagercrantz U."/>
            <person name="Lin S.S."/>
            <person name="Lindquist E."/>
            <person name="Lipzen A.M."/>
            <person name="Lu C.W."/>
            <person name="De Luna E."/>
            <person name="Martienssen R.A."/>
            <person name="Minamino N."/>
            <person name="Mizutani M."/>
            <person name="Mizutani M."/>
            <person name="Mochizuki N."/>
            <person name="Monte I."/>
            <person name="Mosher R."/>
            <person name="Nagasaki H."/>
            <person name="Nakagami H."/>
            <person name="Naramoto S."/>
            <person name="Nishitani K."/>
            <person name="Ohtani M."/>
            <person name="Okamoto T."/>
            <person name="Okumura M."/>
            <person name="Phillips J."/>
            <person name="Pollak B."/>
            <person name="Reinders A."/>
            <person name="Rovekamp M."/>
            <person name="Sano R."/>
            <person name="Sawa S."/>
            <person name="Schmid M.W."/>
            <person name="Shirakawa M."/>
            <person name="Solano R."/>
            <person name="Spunde A."/>
            <person name="Suetsugu N."/>
            <person name="Sugano S."/>
            <person name="Sugiyama A."/>
            <person name="Sun R."/>
            <person name="Suzuki Y."/>
            <person name="Takenaka M."/>
            <person name="Takezawa D."/>
            <person name="Tomogane H."/>
            <person name="Tsuzuki M."/>
            <person name="Ueda T."/>
            <person name="Umeda M."/>
            <person name="Ward J.M."/>
            <person name="Watanabe Y."/>
            <person name="Yazaki K."/>
            <person name="Yokoyama R."/>
            <person name="Yoshitake Y."/>
            <person name="Yotsui I."/>
            <person name="Zachgo S."/>
            <person name="Schmutz J."/>
        </authorList>
    </citation>
    <scope>NUCLEOTIDE SEQUENCE [LARGE SCALE GENOMIC DNA]</scope>
    <source>
        <strain evidence="2">Tak-1</strain>
    </source>
</reference>
<gene>
    <name evidence="1" type="ORF">MARPO_0143s0014</name>
</gene>
<keyword evidence="2" id="KW-1185">Reference proteome</keyword>
<protein>
    <submittedName>
        <fullName evidence="1">Uncharacterized protein</fullName>
    </submittedName>
</protein>
<dbReference type="EMBL" id="KZ772813">
    <property type="protein sequence ID" value="PTQ29332.1"/>
    <property type="molecule type" value="Genomic_DNA"/>
</dbReference>